<dbReference type="Gene3D" id="2.80.10.50">
    <property type="match status" value="1"/>
</dbReference>
<sequence>MNSNSAIIKDKQVEHQYRIMESSLTSSFLKIGDTVSLYAEGTVCGFISTLGLVDDRCVVQPESGDLQKPPKKFRDCLFRICPSHRYSAQAQYWNALKNSNNTRDIKKLQIAADTEKRQNEAETRKQTGTIIKYGDTIVQLLHIKSNKYITVNKRLPAILEKNAMRVSLDISGTEGSWFQIEPFYKLRTKGERVVVGDKVVLMPYSGGQPLHVSELELPDHPGSKECCSIINLHAVLIILYRLFQLNLFSHMCFDRQYLAIDNLSPELTIELLLTCTKSENLPPDLRAAFCRLMIHIHVNRDPQEEVTRIKYARLWNQVKSTISLNEYDQTINGSLEPTEKNDNRSKFESTMKFVEDYLNTVVQQPNSFSDREQNKLTHEVVNLARRLIFFGFYSFEDLLKLTKTLLGILDTSRIIGANTIDPLTEKIPSVVIANTKSSKYESVITPNLYTVTDTITEQPSDAIDDLAYKTKMNIIAILEFILDIRLDFRISRLVSIFKQKYDRLDSISNLLQTSDIECIFDSSEPNLDLDDAKGKTFLKVLLKLVMHDYQPLVSRALSLLFRHFNQRKETLQHLNQVQLLVSETDIQNYKQIKRDLDQLRLFVEKSELWVYKKGKDGTTMTANENETNVDNEYRKDEELEMKKLATSSGFTDAEWEAGAPVINEESSYRYTSIFQGIHKFIDTILCRMMKLCVVETNDGNLYAREDEQRLLRNMGVHVVVLDLLKIPYDKIEDIRMNHIMKLAHHLLQYFCYDNSTNQAKLYDLYFNDYPQISEEQEVETCCYIFLNNIQLCKTITEKHIQHFVHLIELHGRKVTYIKFLQTIVKAENQYIKNCQDLIMSELVTSDEVLMIYEKGSLSDLVERMQSENERTNPNSLLNYHIQLVHLLAMCTEGKNASTEIKCHSLIGLDDLVLIVTHPACIAEVKDAYITFLNHCYIDTEVEMKEIYNSQHIYTLIEKSFCPDIEKLITKASDERNLEKYILNTVLELIYQFFNSPFFEQSSSPQQRNTILVTLHSHLLRLFNVLWLTTAQRERVDRCIHIISLIADRRGLIHFLRSNRSSVSESVTHSRRASRSVTAERQYSKDYVIEGHDHSQDIEHKRVIDGFLSFLSQVSVRLSPLIQAEMSILVDVIRAPDALFPDKNECRLKFLNGAFVYKLIQHAKYLLIQTDENLCLRIMHALKSMVKSNHEFETMGQSLRLKLLRLYFSDDPQYLKSLHQTLKEEDVIERLRLIQNELNKQGASDLVVELFISQSSIHVLEESIHLAIALLEGGNTEVQTSIYRRLHEYETASEKFFQVFYDKMYTAQKILKSMSSITNDIPIDNDDFDDVIFTSTSDHVSPIQSPTIDNRQLLHISPIEETFTTEPSSNVPYEYQMNTSNNITEVESLLPLEATSITYEAASQLDHKKYSITETIDTFDF</sequence>
<keyword evidence="2" id="KW-0106">Calcium</keyword>
<dbReference type="InterPro" id="IPR016093">
    <property type="entry name" value="MIR_motif"/>
</dbReference>
<dbReference type="OrthoDB" id="76898at2759"/>
<name>A0A815BW09_9BILA</name>
<dbReference type="Pfam" id="PF08709">
    <property type="entry name" value="Ins145_P3_rec"/>
    <property type="match status" value="1"/>
</dbReference>
<dbReference type="GO" id="GO:0005789">
    <property type="term" value="C:endoplasmic reticulum membrane"/>
    <property type="evidence" value="ECO:0007669"/>
    <property type="project" value="UniProtKB-SubCell"/>
</dbReference>
<gene>
    <name evidence="4" type="ORF">RFH988_LOCUS28412</name>
</gene>
<evidence type="ECO:0000313" key="5">
    <source>
        <dbReference type="Proteomes" id="UP000663882"/>
    </source>
</evidence>
<dbReference type="GO" id="GO:0051209">
    <property type="term" value="P:release of sequestered calcium ion into cytosol"/>
    <property type="evidence" value="ECO:0007669"/>
    <property type="project" value="UniProtKB-UniRule"/>
</dbReference>
<dbReference type="PRINTS" id="PR00779">
    <property type="entry name" value="INSP3RECEPTR"/>
</dbReference>
<keyword evidence="2" id="KW-0407">Ion channel</keyword>
<evidence type="ECO:0000256" key="2">
    <source>
        <dbReference type="RuleBase" id="RU368044"/>
    </source>
</evidence>
<keyword evidence="1" id="KW-0677">Repeat</keyword>
<dbReference type="InterPro" id="IPR014821">
    <property type="entry name" value="Ins145_P3_rcpt"/>
</dbReference>
<dbReference type="InterPro" id="IPR000699">
    <property type="entry name" value="RIH_dom"/>
</dbReference>
<dbReference type="InterPro" id="IPR000493">
    <property type="entry name" value="InsP3_rcpt"/>
</dbReference>
<evidence type="ECO:0000259" key="3">
    <source>
        <dbReference type="PROSITE" id="PS50919"/>
    </source>
</evidence>
<dbReference type="PANTHER" id="PTHR45816">
    <property type="entry name" value="MIR DOMAIN-CONTAINING PROTEIN"/>
    <property type="match status" value="1"/>
</dbReference>
<keyword evidence="2" id="KW-0406">Ion transport</keyword>
<dbReference type="EMBL" id="CAJNOO010002521">
    <property type="protein sequence ID" value="CAF1275373.1"/>
    <property type="molecule type" value="Genomic_DNA"/>
</dbReference>
<dbReference type="SUPFAM" id="SSF100909">
    <property type="entry name" value="IP3 receptor type 1 binding core, domain 2"/>
    <property type="match status" value="1"/>
</dbReference>
<keyword evidence="2" id="KW-0813">Transport</keyword>
<reference evidence="4" key="1">
    <citation type="submission" date="2021-02" db="EMBL/GenBank/DDBJ databases">
        <authorList>
            <person name="Nowell W R."/>
        </authorList>
    </citation>
    <scope>NUCLEOTIDE SEQUENCE</scope>
</reference>
<proteinExistence type="inferred from homology"/>
<keyword evidence="2" id="KW-0472">Membrane</keyword>
<dbReference type="PANTHER" id="PTHR45816:SF4">
    <property type="entry name" value="RYR_IP3R HOMOLOGY ASSOCIATED DOMAIN-CONTAINING PROTEIN"/>
    <property type="match status" value="1"/>
</dbReference>
<dbReference type="PROSITE" id="PS50919">
    <property type="entry name" value="MIR"/>
    <property type="match status" value="1"/>
</dbReference>
<keyword evidence="2" id="KW-0109">Calcium transport</keyword>
<comment type="similarity">
    <text evidence="2">Belongs to the InsP3 receptor family.</text>
</comment>
<comment type="function">
    <text evidence="2">Receptor for inositol 1,4,5-trisphosphate, a second messenger that mediates the release of intracellular calcium.</text>
</comment>
<comment type="subunit">
    <text evidence="2">Homotetramer.</text>
</comment>
<feature type="domain" description="MIR" evidence="3">
    <location>
        <begin position="128"/>
        <end position="183"/>
    </location>
</feature>
<dbReference type="GO" id="GO:0005220">
    <property type="term" value="F:inositol 1,4,5-trisphosphate-gated calcium channel activity"/>
    <property type="evidence" value="ECO:0007669"/>
    <property type="project" value="UniProtKB-UniRule"/>
</dbReference>
<keyword evidence="2" id="KW-0675">Receptor</keyword>
<comment type="domain">
    <text evidence="2">The receptor contains a calcium channel in its C-terminal extremity. Its large N-terminal cytoplasmic region has the ligand-binding site in the N-terminus and modulatory sites in the middle portion immediately upstream of the channel region.</text>
</comment>
<keyword evidence="2" id="KW-1071">Ligand-gated ion channel</keyword>
<keyword evidence="2" id="KW-0107">Calcium channel</keyword>
<comment type="subcellular location">
    <subcellularLocation>
        <location evidence="2">Endoplasmic reticulum membrane</location>
        <topology evidence="2">Multi-pass membrane protein</topology>
    </subcellularLocation>
</comment>
<organism evidence="4 5">
    <name type="scientific">Rotaria sordida</name>
    <dbReference type="NCBI Taxonomy" id="392033"/>
    <lineage>
        <taxon>Eukaryota</taxon>
        <taxon>Metazoa</taxon>
        <taxon>Spiralia</taxon>
        <taxon>Gnathifera</taxon>
        <taxon>Rotifera</taxon>
        <taxon>Eurotatoria</taxon>
        <taxon>Bdelloidea</taxon>
        <taxon>Philodinida</taxon>
        <taxon>Philodinidae</taxon>
        <taxon>Rotaria</taxon>
    </lineage>
</organism>
<dbReference type="GO" id="GO:0070679">
    <property type="term" value="F:inositol 1,4,5 trisphosphate binding"/>
    <property type="evidence" value="ECO:0007669"/>
    <property type="project" value="UniProtKB-UniRule"/>
</dbReference>
<dbReference type="InterPro" id="IPR015925">
    <property type="entry name" value="Ryanodine_IP3_receptor"/>
</dbReference>
<dbReference type="Pfam" id="PF01365">
    <property type="entry name" value="RYDR_ITPR"/>
    <property type="match status" value="1"/>
</dbReference>
<comment type="caution">
    <text evidence="4">The sequence shown here is derived from an EMBL/GenBank/DDBJ whole genome shotgun (WGS) entry which is preliminary data.</text>
</comment>
<dbReference type="SUPFAM" id="SSF82109">
    <property type="entry name" value="MIR domain"/>
    <property type="match status" value="1"/>
</dbReference>
<feature type="non-terminal residue" evidence="4">
    <location>
        <position position="1"/>
    </location>
</feature>
<evidence type="ECO:0000313" key="4">
    <source>
        <dbReference type="EMBL" id="CAF1275373.1"/>
    </source>
</evidence>
<dbReference type="InterPro" id="IPR035910">
    <property type="entry name" value="RyR/IP3R_RIH_dom_sf"/>
</dbReference>
<dbReference type="Proteomes" id="UP000663882">
    <property type="component" value="Unassembled WGS sequence"/>
</dbReference>
<protein>
    <recommendedName>
        <fullName evidence="2">Inositol 1,4,5-trisphosphate receptor</fullName>
    </recommendedName>
</protein>
<evidence type="ECO:0000256" key="1">
    <source>
        <dbReference type="ARBA" id="ARBA00022737"/>
    </source>
</evidence>
<dbReference type="InterPro" id="IPR036300">
    <property type="entry name" value="MIR_dom_sf"/>
</dbReference>
<keyword evidence="2" id="KW-0256">Endoplasmic reticulum</keyword>
<accession>A0A815BW09</accession>